<evidence type="ECO:0000313" key="3">
    <source>
        <dbReference type="WBParaSite" id="PSU_v2.g14124.t1"/>
    </source>
</evidence>
<proteinExistence type="predicted"/>
<keyword evidence="1" id="KW-0472">Membrane</keyword>
<organism evidence="2 3">
    <name type="scientific">Panagrolaimus superbus</name>
    <dbReference type="NCBI Taxonomy" id="310955"/>
    <lineage>
        <taxon>Eukaryota</taxon>
        <taxon>Metazoa</taxon>
        <taxon>Ecdysozoa</taxon>
        <taxon>Nematoda</taxon>
        <taxon>Chromadorea</taxon>
        <taxon>Rhabditida</taxon>
        <taxon>Tylenchina</taxon>
        <taxon>Panagrolaimomorpha</taxon>
        <taxon>Panagrolaimoidea</taxon>
        <taxon>Panagrolaimidae</taxon>
        <taxon>Panagrolaimus</taxon>
    </lineage>
</organism>
<keyword evidence="2" id="KW-1185">Reference proteome</keyword>
<evidence type="ECO:0000313" key="2">
    <source>
        <dbReference type="Proteomes" id="UP000887577"/>
    </source>
</evidence>
<keyword evidence="1" id="KW-0812">Transmembrane</keyword>
<feature type="transmembrane region" description="Helical" evidence="1">
    <location>
        <begin position="6"/>
        <end position="27"/>
    </location>
</feature>
<protein>
    <submittedName>
        <fullName evidence="3">Uncharacterized protein</fullName>
    </submittedName>
</protein>
<dbReference type="AlphaFoldDB" id="A0A914Y3W4"/>
<reference evidence="3" key="1">
    <citation type="submission" date="2022-11" db="UniProtKB">
        <authorList>
            <consortium name="WormBaseParasite"/>
        </authorList>
    </citation>
    <scope>IDENTIFICATION</scope>
</reference>
<sequence>MVKSSALGYSFIGLTAFATLIALIALFTPSWRSSGDYGLGAGGVGFNNNFGAAGAAGVGGFNNDYGIKFGIVTYSCGSYGNSFAYQNCYAQWAGRQK</sequence>
<dbReference type="Proteomes" id="UP000887577">
    <property type="component" value="Unplaced"/>
</dbReference>
<name>A0A914Y3W4_9BILA</name>
<keyword evidence="1" id="KW-1133">Transmembrane helix</keyword>
<evidence type="ECO:0000256" key="1">
    <source>
        <dbReference type="SAM" id="Phobius"/>
    </source>
</evidence>
<dbReference type="WBParaSite" id="PSU_v2.g14124.t1">
    <property type="protein sequence ID" value="PSU_v2.g14124.t1"/>
    <property type="gene ID" value="PSU_v2.g14124"/>
</dbReference>
<accession>A0A914Y3W4</accession>